<evidence type="ECO:0000256" key="1">
    <source>
        <dbReference type="SAM" id="MobiDB-lite"/>
    </source>
</evidence>
<protein>
    <recommendedName>
        <fullName evidence="2">Fibronectin type-III domain-containing protein</fullName>
    </recommendedName>
</protein>
<dbReference type="PROSITE" id="PS50853">
    <property type="entry name" value="FN3"/>
    <property type="match status" value="1"/>
</dbReference>
<dbReference type="InterPro" id="IPR055385">
    <property type="entry name" value="GpJ_HDII-ins2"/>
</dbReference>
<feature type="non-terminal residue" evidence="3">
    <location>
        <position position="1777"/>
    </location>
</feature>
<feature type="domain" description="Fibronectin type-III" evidence="2">
    <location>
        <begin position="881"/>
        <end position="980"/>
    </location>
</feature>
<dbReference type="SUPFAM" id="SSF49265">
    <property type="entry name" value="Fibronectin type III"/>
    <property type="match status" value="1"/>
</dbReference>
<gene>
    <name evidence="3" type="ORF">C7435_2515</name>
</gene>
<dbReference type="InterPro" id="IPR036116">
    <property type="entry name" value="FN3_sf"/>
</dbReference>
<proteinExistence type="predicted"/>
<feature type="region of interest" description="Disordered" evidence="1">
    <location>
        <begin position="380"/>
        <end position="399"/>
    </location>
</feature>
<dbReference type="EMBL" id="RBIM01000006">
    <property type="protein sequence ID" value="RKQ95413.1"/>
    <property type="molecule type" value="Genomic_DNA"/>
</dbReference>
<organism evidence="3 4">
    <name type="scientific">Maricaulis maris</name>
    <dbReference type="NCBI Taxonomy" id="74318"/>
    <lineage>
        <taxon>Bacteria</taxon>
        <taxon>Pseudomonadati</taxon>
        <taxon>Pseudomonadota</taxon>
        <taxon>Alphaproteobacteria</taxon>
        <taxon>Maricaulales</taxon>
        <taxon>Maricaulaceae</taxon>
        <taxon>Maricaulis</taxon>
    </lineage>
</organism>
<dbReference type="InterPro" id="IPR003961">
    <property type="entry name" value="FN3_dom"/>
</dbReference>
<evidence type="ECO:0000259" key="2">
    <source>
        <dbReference type="PROSITE" id="PS50853"/>
    </source>
</evidence>
<feature type="compositionally biased region" description="Polar residues" evidence="1">
    <location>
        <begin position="380"/>
        <end position="393"/>
    </location>
</feature>
<accession>A0A495D1N9</accession>
<dbReference type="Pfam" id="PF24801">
    <property type="entry name" value="FNIII-A_GpJ"/>
    <property type="match status" value="1"/>
</dbReference>
<comment type="caution">
    <text evidence="3">The sequence shown here is derived from an EMBL/GenBank/DDBJ whole genome shotgun (WGS) entry which is preliminary data.</text>
</comment>
<reference evidence="3 4" key="1">
    <citation type="submission" date="2018-10" db="EMBL/GenBank/DDBJ databases">
        <title>Genomic Encyclopedia of Type Strains, Phase IV (KMG-IV): sequencing the most valuable type-strain genomes for metagenomic binning, comparative biology and taxonomic classification.</title>
        <authorList>
            <person name="Goeker M."/>
        </authorList>
    </citation>
    <scope>NUCLEOTIDE SEQUENCE [LARGE SCALE GENOMIC DNA]</scope>
    <source>
        <strain evidence="3 4">DSM 4734</strain>
    </source>
</reference>
<evidence type="ECO:0000313" key="3">
    <source>
        <dbReference type="EMBL" id="RKQ95413.1"/>
    </source>
</evidence>
<name>A0A495D1N9_9PROT</name>
<dbReference type="Proteomes" id="UP000273675">
    <property type="component" value="Unassembled WGS sequence"/>
</dbReference>
<sequence>MTAPRDDMPPGPSQLPVTTAPPAGQPGTALKRLRRGECPVTLSLHPFTADSVQTVTAPAGFTLADIVERHVPDPILRAHLVVELDGIEVDRGSWDVTRIEPGEFLLLRVRPAGDDGSKILRTILQVAVIAAATWVGGGAGGAIASAFWAAAAAATVQIVGSLIVNALVPPPQPNFGQGEAPSPTYSVDGARNQRLVYRPMPVLFGEHRVYPPLQGIPVQEIVGDDVYLRYLLNLGPMPLDCDVADIRIGETPITEYVGVEYEVRSKPTDPPITLYRDDPYTESVGSLLDGGAWVSRSTQTDTTEIVVVLAFPQGLGQVDDQGRNKSLSASFEMRYRPAGSSDLWVTARPTAPQGNAAASAGGSDRLDWFVGEGDLSNWTSNFPEGTASGAQTETRSEPGRPFRVALRAAVPKGQYDVEVRRTNAAQGDSKQKFDRLEWAALRSISSRDPMPLGDYAYMGVFIKASDQLSGVVDAINLVTKRRAHTLDAAIADADDPDLSEVSVDDWNGEAATRNVADNTLFLYRGGHTAVPLADSRIDWPAWAAFWRWCRDNGYTVDYVIDTPMTRAKAAQLLCAAGRARPIWINGKLSVVIDGPRADGERQLFTPRSTRGFRWRKAFPGTVHALRVAFTNREQGYREDEMLVFADGYSELGEAGGGPTGTLAASAYEKFELPGVTDPEVVWKLGRFWLYTALLQTETVEFDVDIESVASRAGDLAAVAHDVMLVGLGSARVAGLTLDESGDVTAITLDQAADASSGLLVMEAGKDYAIRWREVVETGPSSGNYKVTVTAALPVSTVAGPITALQLPDPVDPADAPKVGQLVAFGESGKETFPVLIKRIRPGRDFAARIEAVAYAPERFDADSGTVPAFDTRITLPRAPRPPTPTHTETHVTDDGIFVRFDVPEAYADNLSGFQVRWRQSPEDGSTARFERLPDLRSDERVAVLPPGVPGRTYDVEIITLGDDGRGSDPLLVTEIGASDAVSAPAGVNVTPATFTGPGGASIPGVSLQWTAAEDPRLVDLLVYAKVAGADADEYVVVDTEPPRAGQGDIRGLVPGREYDFGFAYRDQRGAVTQVWTEVAGITVPDALVATDTNAVGGEAAAAVLADVDAALDGLAQEVIDRIDGDEGLGVSLDEANARLDLARADIDHERRRLSSTLAQMLAGFTGLVSEVEFRADQTETAFVQIEGAVVRLGNAEAAIIAENTAWTDAVAAEAAARLLLTARMDVVEGEASDNADAVAAVAADLATEETTRASETGANAGDIVTLEGRMTNAEEDILVRATNDRVNEVEVDATEGLRAAARRLDSLTAQVLAGFAGYAAEREVRADETEAAFVEIEGAVVRLGNAEAAIIAENTAWTDAVAAEAAARLLLTARMDVVEGEASDNADAVAAVAADLATEETTRASETGANAGDIVTLEGRMTNAEGDILTRATNDRVNEVEVDATEGLRAASRGLDSLTAQVLAGFAGYAAELEVRAAETETAFVEIEGAVVRLGNAEAAIIAENTAWTDGVAVNAAAIVALDARQTTAEEDILARATIARVDEVELNAETALSESEDLIYAAIGDNASAVSVNAGALADVNNRLEATYGFTLDVGGKINGMQAHSDGETATVNFAFDFLVIEGEERFTFDTETGVLGAPGLAVDTVVAETVTARSIVNGQLGTRSAVYLDEFDFVSLASGTVNQESHFHTLTLTTEAIPVKPGSLLEVSIGYEISVESNSYEYFRFKDAISLLVTRSDDAVVEVTPTTWRDSFHIHTATTNTGSGPNVGNPYPIED</sequence>
<evidence type="ECO:0000313" key="4">
    <source>
        <dbReference type="Proteomes" id="UP000273675"/>
    </source>
</evidence>
<feature type="region of interest" description="Disordered" evidence="1">
    <location>
        <begin position="1"/>
        <end position="28"/>
    </location>
</feature>